<reference evidence="4" key="1">
    <citation type="journal article" date="2019" name="Nat. Commun.">
        <title>The genome of broomcorn millet.</title>
        <authorList>
            <person name="Zou C."/>
            <person name="Miki D."/>
            <person name="Li D."/>
            <person name="Tang Q."/>
            <person name="Xiao L."/>
            <person name="Rajput S."/>
            <person name="Deng P."/>
            <person name="Jia W."/>
            <person name="Huang R."/>
            <person name="Zhang M."/>
            <person name="Sun Y."/>
            <person name="Hu J."/>
            <person name="Fu X."/>
            <person name="Schnable P.S."/>
            <person name="Li F."/>
            <person name="Zhang H."/>
            <person name="Feng B."/>
            <person name="Zhu X."/>
            <person name="Liu R."/>
            <person name="Schnable J.C."/>
            <person name="Zhu J.-K."/>
            <person name="Zhang H."/>
        </authorList>
    </citation>
    <scope>NUCLEOTIDE SEQUENCE [LARGE SCALE GENOMIC DNA]</scope>
</reference>
<name>A0A3L6RUG7_PANMI</name>
<dbReference type="EMBL" id="PQIB02000007">
    <property type="protein sequence ID" value="RLN09432.1"/>
    <property type="molecule type" value="Genomic_DNA"/>
</dbReference>
<dbReference type="SUPFAM" id="SSF56112">
    <property type="entry name" value="Protein kinase-like (PK-like)"/>
    <property type="match status" value="1"/>
</dbReference>
<proteinExistence type="inferred from homology"/>
<dbReference type="OrthoDB" id="248923at2759"/>
<feature type="region of interest" description="Disordered" evidence="2">
    <location>
        <begin position="80"/>
        <end position="99"/>
    </location>
</feature>
<dbReference type="InterPro" id="IPR047173">
    <property type="entry name" value="STRAD_A/B-like"/>
</dbReference>
<dbReference type="InterPro" id="IPR011009">
    <property type="entry name" value="Kinase-like_dom_sf"/>
</dbReference>
<keyword evidence="4" id="KW-1185">Reference proteome</keyword>
<dbReference type="STRING" id="4540.A0A3L6RUG7"/>
<gene>
    <name evidence="3" type="ORF">C2845_PM11G02480</name>
</gene>
<evidence type="ECO:0000256" key="2">
    <source>
        <dbReference type="SAM" id="MobiDB-lite"/>
    </source>
</evidence>
<evidence type="ECO:0000313" key="3">
    <source>
        <dbReference type="EMBL" id="RLN09432.1"/>
    </source>
</evidence>
<dbReference type="AlphaFoldDB" id="A0A3L6RUG7"/>
<feature type="compositionally biased region" description="Basic and acidic residues" evidence="2">
    <location>
        <begin position="80"/>
        <end position="96"/>
    </location>
</feature>
<organism evidence="3 4">
    <name type="scientific">Panicum miliaceum</name>
    <name type="common">Proso millet</name>
    <name type="synonym">Broomcorn millet</name>
    <dbReference type="NCBI Taxonomy" id="4540"/>
    <lineage>
        <taxon>Eukaryota</taxon>
        <taxon>Viridiplantae</taxon>
        <taxon>Streptophyta</taxon>
        <taxon>Embryophyta</taxon>
        <taxon>Tracheophyta</taxon>
        <taxon>Spermatophyta</taxon>
        <taxon>Magnoliopsida</taxon>
        <taxon>Liliopsida</taxon>
        <taxon>Poales</taxon>
        <taxon>Poaceae</taxon>
        <taxon>PACMAD clade</taxon>
        <taxon>Panicoideae</taxon>
        <taxon>Panicodae</taxon>
        <taxon>Paniceae</taxon>
        <taxon>Panicinae</taxon>
        <taxon>Panicum</taxon>
        <taxon>Panicum sect. Panicum</taxon>
    </lineage>
</organism>
<comment type="caution">
    <text evidence="3">The sequence shown here is derived from an EMBL/GenBank/DDBJ whole genome shotgun (WGS) entry which is preliminary data.</text>
</comment>
<dbReference type="GO" id="GO:0043539">
    <property type="term" value="F:protein serine/threonine kinase activator activity"/>
    <property type="evidence" value="ECO:0007669"/>
    <property type="project" value="InterPro"/>
</dbReference>
<comment type="similarity">
    <text evidence="1">Belongs to the protein kinase superfamily. STE Ser/Thr protein kinase family. STE20 subfamily.</text>
</comment>
<protein>
    <submittedName>
        <fullName evidence="3">Serine/threonine-protein kinase BLUS1-like isoform X1</fullName>
    </submittedName>
</protein>
<accession>A0A3L6RUG7</accession>
<dbReference type="PANTHER" id="PTHR48014:SF30">
    <property type="entry name" value="OS02G0179000 PROTEIN"/>
    <property type="match status" value="1"/>
</dbReference>
<sequence length="202" mass="23215">MAPEVMEQKDYVFNQPPAKSFKSMIATCLIKDPTKRPSAKKLLKHPFFRKAKSEHNAVKCMINKLPSLAERMQTIKENEAKMQADKKSPDKCKETESQYPDENEAEDFLRFLFELDIVDESTQLQDFRARNCPINVERMVDKGSPNGLLHNESFEIHSMSPTKQLTRGVSTCKDVDEYLEKTAFQKGCFEVIHDYSKLEGAT</sequence>
<dbReference type="PANTHER" id="PTHR48014">
    <property type="entry name" value="SERINE/THREONINE-PROTEIN KINASE FRAY2"/>
    <property type="match status" value="1"/>
</dbReference>
<evidence type="ECO:0000256" key="1">
    <source>
        <dbReference type="ARBA" id="ARBA00008874"/>
    </source>
</evidence>
<dbReference type="GO" id="GO:0016301">
    <property type="term" value="F:kinase activity"/>
    <property type="evidence" value="ECO:0007669"/>
    <property type="project" value="UniProtKB-KW"/>
</dbReference>
<dbReference type="Gene3D" id="1.10.510.10">
    <property type="entry name" value="Transferase(Phosphotransferase) domain 1"/>
    <property type="match status" value="1"/>
</dbReference>
<dbReference type="Proteomes" id="UP000275267">
    <property type="component" value="Unassembled WGS sequence"/>
</dbReference>
<evidence type="ECO:0000313" key="4">
    <source>
        <dbReference type="Proteomes" id="UP000275267"/>
    </source>
</evidence>